<protein>
    <recommendedName>
        <fullName evidence="12">SEFIR domain-containing protein</fullName>
    </recommendedName>
</protein>
<organism evidence="13 14">
    <name type="scientific">Clavelina lepadiformis</name>
    <name type="common">Light-bulb sea squirt</name>
    <name type="synonym">Ascidia lepadiformis</name>
    <dbReference type="NCBI Taxonomy" id="159417"/>
    <lineage>
        <taxon>Eukaryota</taxon>
        <taxon>Metazoa</taxon>
        <taxon>Chordata</taxon>
        <taxon>Tunicata</taxon>
        <taxon>Ascidiacea</taxon>
        <taxon>Aplousobranchia</taxon>
        <taxon>Clavelinidae</taxon>
        <taxon>Clavelina</taxon>
    </lineage>
</organism>
<feature type="region of interest" description="Disordered" evidence="9">
    <location>
        <begin position="768"/>
        <end position="792"/>
    </location>
</feature>
<comment type="subcellular location">
    <subcellularLocation>
        <location evidence="1">Cell membrane</location>
        <topology evidence="1">Single-pass type I membrane protein</topology>
    </subcellularLocation>
</comment>
<sequence>MHCFSGTSLTLIFIIWRFFTVNAQLFGSNCSTLSTFKSTAFPVYCKIENEQCKNTSKVTAAVPKDKTTGNGWFLYQDSQSNKTKIGLNVTWGPNHDSSMSDVDGYRINVYRIGNSNDKNLFNNSFYCLETKLIYPYHAGATFHFEYKSGSASQNIKPGQEILVNVQNIPGPLEDTDDQSLLMEINIPECSDAMMKDIYLCQDKLSGSASVNCADETANLTYHVPEYSKAAAKYKHAYLHVCENIAPYNCPSKKGYDELPLDGFVLWNFSSYHYLTKNYTFKILGVKENDRWGIEQHAVNINFEECQQFEIPTQSLSLSLLIVLPLLGLLSLVVCLLLLRRRKSLKEWIDNNPDVVNAGKVIDSKIDPSIEENLIALEEKLSKQSKEEVKVYIIFVDDHPKHKEIILKFAGFLKADLQLDIIFELYNRQEIYGSPADWMEKSLAKADKVIVIWSPGASKRWDQYNSRDDVHEDMFTPVLKKIKRDLFYEKNKSKYFFTYFDYCSKDVIPQVFQDDAYYHFQLMKQFEELYFQLKGVEKFMPGLEIREEKVAFDCFFDPKINKFGPALERAINEMAAFVEDNPKWYECSLEQSHAYTEPCNSAAGCASDLNTSVVLKNSLEIVPPPSLSGYIQSDSGRNVGDENVACPFVEISPKETEEMDKVCVSIEPLKLSADLRSKNIGLQDLTSQQRALAEKSDIINNQHIPRQLCENDTGFEPQSERQFTNELIKVGPSAVSANSGYVNEERNNVLDSGINSGDVSLDLGSNFSISDDGVDVQPEEDTERSRSCPAAKNDVQKSSLNFVPLDMHNDPMTTLMLINGLASL</sequence>
<reference evidence="13 14" key="1">
    <citation type="submission" date="2024-02" db="EMBL/GenBank/DDBJ databases">
        <authorList>
            <person name="Daric V."/>
            <person name="Darras S."/>
        </authorList>
    </citation>
    <scope>NUCLEOTIDE SEQUENCE [LARGE SCALE GENOMIC DNA]</scope>
</reference>
<gene>
    <name evidence="13" type="ORF">CVLEPA_LOCUS31938</name>
</gene>
<evidence type="ECO:0000256" key="4">
    <source>
        <dbReference type="ARBA" id="ARBA00022729"/>
    </source>
</evidence>
<proteinExistence type="predicted"/>
<evidence type="ECO:0000256" key="5">
    <source>
        <dbReference type="ARBA" id="ARBA00022989"/>
    </source>
</evidence>
<dbReference type="InterPro" id="IPR032356">
    <property type="entry name" value="IL17R_A/B_N"/>
</dbReference>
<dbReference type="Proteomes" id="UP001642483">
    <property type="component" value="Unassembled WGS sequence"/>
</dbReference>
<dbReference type="PANTHER" id="PTHR15583">
    <property type="entry name" value="INTERLEUKIN-17 RECEPTOR"/>
    <property type="match status" value="1"/>
</dbReference>
<keyword evidence="6 10" id="KW-0472">Membrane</keyword>
<feature type="domain" description="SEFIR" evidence="12">
    <location>
        <begin position="387"/>
        <end position="530"/>
    </location>
</feature>
<feature type="compositionally biased region" description="Acidic residues" evidence="9">
    <location>
        <begin position="771"/>
        <end position="781"/>
    </location>
</feature>
<dbReference type="Pfam" id="PF08357">
    <property type="entry name" value="SEFIR"/>
    <property type="match status" value="1"/>
</dbReference>
<keyword evidence="5 10" id="KW-1133">Transmembrane helix</keyword>
<feature type="chain" id="PRO_5046453512" description="SEFIR domain-containing protein" evidence="11">
    <location>
        <begin position="24"/>
        <end position="823"/>
    </location>
</feature>
<keyword evidence="4 11" id="KW-0732">Signal</keyword>
<feature type="signal peptide" evidence="11">
    <location>
        <begin position="1"/>
        <end position="23"/>
    </location>
</feature>
<keyword evidence="3 10" id="KW-0812">Transmembrane</keyword>
<evidence type="ECO:0000313" key="14">
    <source>
        <dbReference type="Proteomes" id="UP001642483"/>
    </source>
</evidence>
<dbReference type="InterPro" id="IPR013568">
    <property type="entry name" value="SEFIR_dom"/>
</dbReference>
<evidence type="ECO:0000256" key="3">
    <source>
        <dbReference type="ARBA" id="ARBA00022692"/>
    </source>
</evidence>
<evidence type="ECO:0000256" key="6">
    <source>
        <dbReference type="ARBA" id="ARBA00023136"/>
    </source>
</evidence>
<name>A0ABP0H4M1_CLALP</name>
<feature type="transmembrane region" description="Helical" evidence="10">
    <location>
        <begin position="315"/>
        <end position="338"/>
    </location>
</feature>
<dbReference type="Gene3D" id="2.60.40.2160">
    <property type="entry name" value="Interleukin-17 receptor A/B, fibronectin-III-like domain 1"/>
    <property type="match status" value="1"/>
</dbReference>
<evidence type="ECO:0000256" key="11">
    <source>
        <dbReference type="SAM" id="SignalP"/>
    </source>
</evidence>
<keyword evidence="14" id="KW-1185">Reference proteome</keyword>
<evidence type="ECO:0000256" key="9">
    <source>
        <dbReference type="SAM" id="MobiDB-lite"/>
    </source>
</evidence>
<accession>A0ABP0H4M1</accession>
<evidence type="ECO:0000256" key="2">
    <source>
        <dbReference type="ARBA" id="ARBA00022475"/>
    </source>
</evidence>
<dbReference type="Gene3D" id="3.40.50.11530">
    <property type="match status" value="1"/>
</dbReference>
<evidence type="ECO:0000256" key="1">
    <source>
        <dbReference type="ARBA" id="ARBA00004251"/>
    </source>
</evidence>
<keyword evidence="2" id="KW-1003">Cell membrane</keyword>
<evidence type="ECO:0000256" key="8">
    <source>
        <dbReference type="ARBA" id="ARBA00023180"/>
    </source>
</evidence>
<dbReference type="InterPro" id="IPR039465">
    <property type="entry name" value="IL-17_rcpt-like"/>
</dbReference>
<dbReference type="Pfam" id="PF16556">
    <property type="entry name" value="IL17R_fnIII_D1"/>
    <property type="match status" value="1"/>
</dbReference>
<comment type="caution">
    <text evidence="13">The sequence shown here is derived from an EMBL/GenBank/DDBJ whole genome shotgun (WGS) entry which is preliminary data.</text>
</comment>
<dbReference type="EMBL" id="CAWYQH010000174">
    <property type="protein sequence ID" value="CAK8698503.1"/>
    <property type="molecule type" value="Genomic_DNA"/>
</dbReference>
<dbReference type="PANTHER" id="PTHR15583:SF7">
    <property type="entry name" value="INTERLEUKIN CYTOKINE RECEPTOR-RELATED PROTEIN 2"/>
    <property type="match status" value="1"/>
</dbReference>
<evidence type="ECO:0000259" key="12">
    <source>
        <dbReference type="PROSITE" id="PS51534"/>
    </source>
</evidence>
<keyword evidence="8" id="KW-0325">Glycoprotein</keyword>
<evidence type="ECO:0000313" key="13">
    <source>
        <dbReference type="EMBL" id="CAK8698503.1"/>
    </source>
</evidence>
<keyword evidence="7" id="KW-0675">Receptor</keyword>
<evidence type="ECO:0000256" key="10">
    <source>
        <dbReference type="SAM" id="Phobius"/>
    </source>
</evidence>
<evidence type="ECO:0000256" key="7">
    <source>
        <dbReference type="ARBA" id="ARBA00023170"/>
    </source>
</evidence>
<dbReference type="PROSITE" id="PS51534">
    <property type="entry name" value="SEFIR"/>
    <property type="match status" value="1"/>
</dbReference>
<dbReference type="InterPro" id="IPR038683">
    <property type="entry name" value="IL17RA/B_FnIII-like_1_sf"/>
</dbReference>